<feature type="non-terminal residue" evidence="1">
    <location>
        <position position="1"/>
    </location>
</feature>
<dbReference type="Proteomes" id="UP001302812">
    <property type="component" value="Unassembled WGS sequence"/>
</dbReference>
<dbReference type="EMBL" id="MU853336">
    <property type="protein sequence ID" value="KAK4114493.1"/>
    <property type="molecule type" value="Genomic_DNA"/>
</dbReference>
<reference evidence="1" key="1">
    <citation type="journal article" date="2023" name="Mol. Phylogenet. Evol.">
        <title>Genome-scale phylogeny and comparative genomics of the fungal order Sordariales.</title>
        <authorList>
            <person name="Hensen N."/>
            <person name="Bonometti L."/>
            <person name="Westerberg I."/>
            <person name="Brannstrom I.O."/>
            <person name="Guillou S."/>
            <person name="Cros-Aarteil S."/>
            <person name="Calhoun S."/>
            <person name="Haridas S."/>
            <person name="Kuo A."/>
            <person name="Mondo S."/>
            <person name="Pangilinan J."/>
            <person name="Riley R."/>
            <person name="LaButti K."/>
            <person name="Andreopoulos B."/>
            <person name="Lipzen A."/>
            <person name="Chen C."/>
            <person name="Yan M."/>
            <person name="Daum C."/>
            <person name="Ng V."/>
            <person name="Clum A."/>
            <person name="Steindorff A."/>
            <person name="Ohm R.A."/>
            <person name="Martin F."/>
            <person name="Silar P."/>
            <person name="Natvig D.O."/>
            <person name="Lalanne C."/>
            <person name="Gautier V."/>
            <person name="Ament-Velasquez S.L."/>
            <person name="Kruys A."/>
            <person name="Hutchinson M.I."/>
            <person name="Powell A.J."/>
            <person name="Barry K."/>
            <person name="Miller A.N."/>
            <person name="Grigoriev I.V."/>
            <person name="Debuchy R."/>
            <person name="Gladieux P."/>
            <person name="Hiltunen Thoren M."/>
            <person name="Johannesson H."/>
        </authorList>
    </citation>
    <scope>NUCLEOTIDE SEQUENCE</scope>
    <source>
        <strain evidence="1">CBS 508.74</strain>
    </source>
</reference>
<keyword evidence="2" id="KW-1185">Reference proteome</keyword>
<gene>
    <name evidence="1" type="ORF">N656DRAFT_705527</name>
</gene>
<evidence type="ECO:0000313" key="2">
    <source>
        <dbReference type="Proteomes" id="UP001302812"/>
    </source>
</evidence>
<protein>
    <submittedName>
        <fullName evidence="1">Uncharacterized protein</fullName>
    </submittedName>
</protein>
<dbReference type="RefSeq" id="XP_064672063.1">
    <property type="nucleotide sequence ID" value="XM_064811278.1"/>
</dbReference>
<dbReference type="AlphaFoldDB" id="A0AAN6THG3"/>
<comment type="caution">
    <text evidence="1">The sequence shown here is derived from an EMBL/GenBank/DDBJ whole genome shotgun (WGS) entry which is preliminary data.</text>
</comment>
<name>A0AAN6THG3_9PEZI</name>
<evidence type="ECO:0000313" key="1">
    <source>
        <dbReference type="EMBL" id="KAK4114493.1"/>
    </source>
</evidence>
<sequence length="195" mass="22711">LECLPSIYSNITFVFTDTNTAEQFLCRYGQDQQRYPLRSLELCIRATNLITELYFPTAGEDDEGPPALFAGTARPGLSMKNNPWQRVCDMLTELPKLQALHIWFDSRDLRPWHKRVSETRFFKRLFDVRVLDRTRFVLALPELPEKRGTPDIQVLESHYLEGDRIEHAPFTIVREPRPNNWQVLLQSHPGNSVSL</sequence>
<accession>A0AAN6THG3</accession>
<organism evidence="1 2">
    <name type="scientific">Canariomyces notabilis</name>
    <dbReference type="NCBI Taxonomy" id="2074819"/>
    <lineage>
        <taxon>Eukaryota</taxon>
        <taxon>Fungi</taxon>
        <taxon>Dikarya</taxon>
        <taxon>Ascomycota</taxon>
        <taxon>Pezizomycotina</taxon>
        <taxon>Sordariomycetes</taxon>
        <taxon>Sordariomycetidae</taxon>
        <taxon>Sordariales</taxon>
        <taxon>Chaetomiaceae</taxon>
        <taxon>Canariomyces</taxon>
    </lineage>
</organism>
<reference evidence="1" key="2">
    <citation type="submission" date="2023-05" db="EMBL/GenBank/DDBJ databases">
        <authorList>
            <consortium name="Lawrence Berkeley National Laboratory"/>
            <person name="Steindorff A."/>
            <person name="Hensen N."/>
            <person name="Bonometti L."/>
            <person name="Westerberg I."/>
            <person name="Brannstrom I.O."/>
            <person name="Guillou S."/>
            <person name="Cros-Aarteil S."/>
            <person name="Calhoun S."/>
            <person name="Haridas S."/>
            <person name="Kuo A."/>
            <person name="Mondo S."/>
            <person name="Pangilinan J."/>
            <person name="Riley R."/>
            <person name="Labutti K."/>
            <person name="Andreopoulos B."/>
            <person name="Lipzen A."/>
            <person name="Chen C."/>
            <person name="Yanf M."/>
            <person name="Daum C."/>
            <person name="Ng V."/>
            <person name="Clum A."/>
            <person name="Ohm R."/>
            <person name="Martin F."/>
            <person name="Silar P."/>
            <person name="Natvig D."/>
            <person name="Lalanne C."/>
            <person name="Gautier V."/>
            <person name="Ament-Velasquez S.L."/>
            <person name="Kruys A."/>
            <person name="Hutchinson M.I."/>
            <person name="Powell A.J."/>
            <person name="Barry K."/>
            <person name="Miller A.N."/>
            <person name="Grigoriev I.V."/>
            <person name="Debuchy R."/>
            <person name="Gladieux P."/>
            <person name="Thoren M.H."/>
            <person name="Johannesson H."/>
        </authorList>
    </citation>
    <scope>NUCLEOTIDE SEQUENCE</scope>
    <source>
        <strain evidence="1">CBS 508.74</strain>
    </source>
</reference>
<dbReference type="GeneID" id="89935403"/>
<proteinExistence type="predicted"/>